<feature type="region of interest" description="Disordered" evidence="1">
    <location>
        <begin position="34"/>
        <end position="54"/>
    </location>
</feature>
<accession>A0ABM1EDR3</accession>
<dbReference type="RefSeq" id="XP_014670334.1">
    <property type="nucleotide sequence ID" value="XM_014814848.1"/>
</dbReference>
<evidence type="ECO:0000256" key="1">
    <source>
        <dbReference type="SAM" id="MobiDB-lite"/>
    </source>
</evidence>
<evidence type="ECO:0000313" key="2">
    <source>
        <dbReference type="Proteomes" id="UP000695022"/>
    </source>
</evidence>
<dbReference type="Proteomes" id="UP000695022">
    <property type="component" value="Unplaced"/>
</dbReference>
<gene>
    <name evidence="3" type="primary">LOC106811281</name>
</gene>
<sequence length="365" mass="41824">MYRYMSMKQNDEAKAVVEEFQKFFLVEETYELDDDEDESESNTTMADDGGHRRRKRAWTHSSCSDWGHSTYYNIIQSSSQFNSDKSSHNRRRHCLAYKYIGVSKANAKMYGGMFAGRHSSNGRYKLFTKLVGRAQLFSKTFDVGTILSYRIKSSSGSITQRNYMVIAGKSLLDSKSTSCTTRTWAYEHNFYIPIYKINIWVASIDVGAQIRPRFEMNFICTSSSNTVITKVQPKAILRVGASAQASLAKLVRGGLTIGINLNFYVETVTESVPCIAGYYGYDPMSISIEAWYQFRSKVKVQFWPPKIKWTWGKRYTWRPSSLKWKITSGYRRSWLSRRCDGSTPLGPLLTNAAKKNCVDYSLVNE</sequence>
<name>A0ABM1EDR3_PRICU</name>
<evidence type="ECO:0000313" key="3">
    <source>
        <dbReference type="RefSeq" id="XP_014670334.1"/>
    </source>
</evidence>
<organism evidence="2 3">
    <name type="scientific">Priapulus caudatus</name>
    <name type="common">Priapulid worm</name>
    <dbReference type="NCBI Taxonomy" id="37621"/>
    <lineage>
        <taxon>Eukaryota</taxon>
        <taxon>Metazoa</taxon>
        <taxon>Ecdysozoa</taxon>
        <taxon>Scalidophora</taxon>
        <taxon>Priapulida</taxon>
        <taxon>Priapulimorpha</taxon>
        <taxon>Priapulimorphida</taxon>
        <taxon>Priapulidae</taxon>
        <taxon>Priapulus</taxon>
    </lineage>
</organism>
<proteinExistence type="predicted"/>
<dbReference type="GeneID" id="106811281"/>
<protein>
    <submittedName>
        <fullName evidence="3">Uncharacterized protein LOC106811281 isoform X1</fullName>
    </submittedName>
</protein>
<reference evidence="3" key="1">
    <citation type="submission" date="2025-08" db="UniProtKB">
        <authorList>
            <consortium name="RefSeq"/>
        </authorList>
    </citation>
    <scope>IDENTIFICATION</scope>
</reference>
<keyword evidence="2" id="KW-1185">Reference proteome</keyword>